<dbReference type="EMBL" id="RKIT01000002">
    <property type="protein sequence ID" value="RSC17771.1"/>
    <property type="molecule type" value="Genomic_DNA"/>
</dbReference>
<dbReference type="AlphaFoldDB" id="A0AAQ0V7A0"/>
<evidence type="ECO:0000313" key="4">
    <source>
        <dbReference type="Proteomes" id="UP000282299"/>
    </source>
</evidence>
<reference evidence="2" key="3">
    <citation type="submission" date="2020-11" db="EMBL/GenBank/DDBJ databases">
        <title>Enhanced detection system for hospital associated transmission using whole genome sequencing surveillance.</title>
        <authorList>
            <person name="Harrison L.H."/>
            <person name="Van Tyne D."/>
            <person name="Marsh J.W."/>
            <person name="Griffith M.P."/>
            <person name="Snyder D.J."/>
            <person name="Cooper V.S."/>
            <person name="Mustapha M."/>
        </authorList>
    </citation>
    <scope>NUCLEOTIDE SEQUENCE</scope>
    <source>
        <strain evidence="2">CB00014</strain>
    </source>
</reference>
<dbReference type="EMBL" id="JADVNV010000001">
    <property type="protein sequence ID" value="MBJ9866631.1"/>
    <property type="molecule type" value="Genomic_DNA"/>
</dbReference>
<dbReference type="Proteomes" id="UP000807555">
    <property type="component" value="Unassembled WGS sequence"/>
</dbReference>
<evidence type="ECO:0000259" key="1">
    <source>
        <dbReference type="Pfam" id="PF03756"/>
    </source>
</evidence>
<name>A0AAQ0V7A0_CITKO</name>
<feature type="domain" description="A-factor biosynthesis hotdog" evidence="1">
    <location>
        <begin position="217"/>
        <end position="337"/>
    </location>
</feature>
<evidence type="ECO:0000313" key="3">
    <source>
        <dbReference type="EMBL" id="RSC17771.1"/>
    </source>
</evidence>
<comment type="caution">
    <text evidence="3">The sequence shown here is derived from an EMBL/GenBank/DDBJ whole genome shotgun (WGS) entry which is preliminary data.</text>
</comment>
<dbReference type="Pfam" id="PF03756">
    <property type="entry name" value="AfsA"/>
    <property type="match status" value="2"/>
</dbReference>
<reference evidence="4" key="2">
    <citation type="submission" date="2018-10" db="EMBL/GenBank/DDBJ databases">
        <title>FDA dAtabase for Regulatory Grade micrObial Sequences (FDA-ARGOS): Supporting development and validation of Infectious Disease Dx tests.</title>
        <authorList>
            <person name="Goldberg B."/>
            <person name="Campos J."/>
            <person name="Tallon L."/>
            <person name="Sadzewicz L."/>
            <person name="Zhao X."/>
            <person name="Vavikolanu K."/>
            <person name="Mehta A."/>
            <person name="Aluvathingal J."/>
            <person name="Nadendla S."/>
            <person name="Geyer C."/>
            <person name="Nandy P."/>
            <person name="Yan Y."/>
            <person name="Sichtig H."/>
        </authorList>
    </citation>
    <scope>NUCLEOTIDE SEQUENCE [LARGE SCALE GENOMIC DNA]</scope>
    <source>
        <strain evidence="4">FDAARGOS_526</strain>
    </source>
</reference>
<accession>A0AAQ0V7A0</accession>
<dbReference type="Proteomes" id="UP000282299">
    <property type="component" value="Unassembled WGS sequence"/>
</dbReference>
<reference evidence="3" key="1">
    <citation type="submission" date="2018-10" db="EMBL/GenBank/DDBJ databases">
        <title>FDA dAtabase for Regulatory Grade micrObial Sequences (FDA-ARGOS): Supporting development and validation of Infectious Disease Dx tests.</title>
        <authorList>
            <person name="Campos J."/>
            <person name="Goldberg B."/>
            <person name="Tallon L.J."/>
            <person name="Sadzewicz L."/>
            <person name="Zhao X."/>
            <person name="Vavikolanu K."/>
            <person name="Mehta A."/>
            <person name="Aluvathingal J."/>
            <person name="Nadendla S."/>
            <person name="Geyer C."/>
            <person name="Nandy P."/>
            <person name="Yan Y."/>
            <person name="Sichtig H."/>
        </authorList>
    </citation>
    <scope>NUCLEOTIDE SEQUENCE</scope>
    <source>
        <strain evidence="3">FDAARGOS_526</strain>
    </source>
</reference>
<protein>
    <recommendedName>
        <fullName evidence="1">A-factor biosynthesis hotdog domain-containing protein</fullName>
    </recommendedName>
</protein>
<proteinExistence type="predicted"/>
<dbReference type="InterPro" id="IPR005509">
    <property type="entry name" value="AfsA_hotdog_dom"/>
</dbReference>
<sequence>MKYYSFAKFQTPHVLLPYKEDILSKLTVLFISRRCLININSGGTVKRIKDAKLYTHKFHESEIFIKNTSRISDNHFQANFRLIKNHGFYSDFLACQSKINPFFLLECARQAETVLSHTEFAIAVDSKFLLDRWSITYYPTGFDDTGTLKADVYTKEPTTKKTNKNTFNIVFKLKETVIGVVKIEVRYITNSCYKRIRRIANGNTFPKISTPLLPATVCFTSQENVVLADLSDEGPYVKATIYISNDNKSLNDHEQDHITGMNLTEAVKQICYSYISLYMKEKNNCYIPIKLEANFYSYVEKHIPAVLVIKKVTLQDNLYLFDVDIIQNEKTLATVNLKLGGEYG</sequence>
<organism evidence="3 4">
    <name type="scientific">Citrobacter koseri</name>
    <name type="common">Citrobacter diversus</name>
    <dbReference type="NCBI Taxonomy" id="545"/>
    <lineage>
        <taxon>Bacteria</taxon>
        <taxon>Pseudomonadati</taxon>
        <taxon>Pseudomonadota</taxon>
        <taxon>Gammaproteobacteria</taxon>
        <taxon>Enterobacterales</taxon>
        <taxon>Enterobacteriaceae</taxon>
        <taxon>Citrobacter</taxon>
    </lineage>
</organism>
<feature type="domain" description="A-factor biosynthesis hotdog" evidence="1">
    <location>
        <begin position="56"/>
        <end position="184"/>
    </location>
</feature>
<dbReference type="RefSeq" id="WP_064146872.1">
    <property type="nucleotide sequence ID" value="NZ_ABTEQQ020000001.1"/>
</dbReference>
<evidence type="ECO:0000313" key="2">
    <source>
        <dbReference type="EMBL" id="MBJ9866631.1"/>
    </source>
</evidence>
<gene>
    <name evidence="3" type="ORF">EGS84_12885</name>
    <name evidence="2" type="ORF">I5687_01525</name>
</gene>